<gene>
    <name evidence="1" type="ORF">ACAOBT_LOCUS27137</name>
</gene>
<dbReference type="EMBL" id="CAKOFQ010007525">
    <property type="protein sequence ID" value="CAH2003042.1"/>
    <property type="molecule type" value="Genomic_DNA"/>
</dbReference>
<comment type="caution">
    <text evidence="1">The sequence shown here is derived from an EMBL/GenBank/DDBJ whole genome shotgun (WGS) entry which is preliminary data.</text>
</comment>
<evidence type="ECO:0000313" key="2">
    <source>
        <dbReference type="Proteomes" id="UP001152888"/>
    </source>
</evidence>
<sequence length="53" mass="6216">MDTQFNRYTFVVMLSLDKKSRRGCTSGIDLIFLIIKTCASPEIARQKQTYLWK</sequence>
<proteinExistence type="predicted"/>
<accession>A0A9P0PXU3</accession>
<name>A0A9P0PXU3_ACAOB</name>
<reference evidence="1" key="1">
    <citation type="submission" date="2022-03" db="EMBL/GenBank/DDBJ databases">
        <authorList>
            <person name="Sayadi A."/>
        </authorList>
    </citation>
    <scope>NUCLEOTIDE SEQUENCE</scope>
</reference>
<protein>
    <submittedName>
        <fullName evidence="1">Uncharacterized protein</fullName>
    </submittedName>
</protein>
<dbReference type="Proteomes" id="UP001152888">
    <property type="component" value="Unassembled WGS sequence"/>
</dbReference>
<organism evidence="1 2">
    <name type="scientific">Acanthoscelides obtectus</name>
    <name type="common">Bean weevil</name>
    <name type="synonym">Bruchus obtectus</name>
    <dbReference type="NCBI Taxonomy" id="200917"/>
    <lineage>
        <taxon>Eukaryota</taxon>
        <taxon>Metazoa</taxon>
        <taxon>Ecdysozoa</taxon>
        <taxon>Arthropoda</taxon>
        <taxon>Hexapoda</taxon>
        <taxon>Insecta</taxon>
        <taxon>Pterygota</taxon>
        <taxon>Neoptera</taxon>
        <taxon>Endopterygota</taxon>
        <taxon>Coleoptera</taxon>
        <taxon>Polyphaga</taxon>
        <taxon>Cucujiformia</taxon>
        <taxon>Chrysomeloidea</taxon>
        <taxon>Chrysomelidae</taxon>
        <taxon>Bruchinae</taxon>
        <taxon>Bruchini</taxon>
        <taxon>Acanthoscelides</taxon>
    </lineage>
</organism>
<evidence type="ECO:0000313" key="1">
    <source>
        <dbReference type="EMBL" id="CAH2003042.1"/>
    </source>
</evidence>
<dbReference type="AlphaFoldDB" id="A0A9P0PXU3"/>
<keyword evidence="2" id="KW-1185">Reference proteome</keyword>